<keyword evidence="3" id="KW-1185">Reference proteome</keyword>
<dbReference type="Gene3D" id="2.130.10.10">
    <property type="entry name" value="YVTN repeat-like/Quinoprotein amine dehydrogenase"/>
    <property type="match status" value="1"/>
</dbReference>
<evidence type="ECO:0000313" key="3">
    <source>
        <dbReference type="Proteomes" id="UP000092555"/>
    </source>
</evidence>
<dbReference type="EMBL" id="LXTC01000001">
    <property type="protein sequence ID" value="OBA22734.1"/>
    <property type="molecule type" value="Genomic_DNA"/>
</dbReference>
<dbReference type="STRING" id="869754.A0A1A0HF27"/>
<dbReference type="PANTHER" id="PTHR13950">
    <property type="entry name" value="RABCONNECTIN-RELATED"/>
    <property type="match status" value="1"/>
</dbReference>
<dbReference type="InterPro" id="IPR015943">
    <property type="entry name" value="WD40/YVTN_repeat-like_dom_sf"/>
</dbReference>
<accession>A0A1A0HF27</accession>
<dbReference type="GO" id="GO:0043291">
    <property type="term" value="C:RAVE complex"/>
    <property type="evidence" value="ECO:0007669"/>
    <property type="project" value="TreeGrafter"/>
</dbReference>
<dbReference type="SUPFAM" id="SSF69322">
    <property type="entry name" value="Tricorn protease domain 2"/>
    <property type="match status" value="1"/>
</dbReference>
<name>A0A1A0HF27_9ASCO</name>
<sequence length="1361" mass="154269">MTLHFTPGDANGALSSHHQAQWRNHHIVAYGLGNNLILHSVTDGLRRSLQTIYLAGDLTSVAINEHTGLIALSCGTTVCIFRPVNEYMSVPKWTEALRFSPDSTQVNCVKWVPQENELAVGSDALWLYHVVLECGTVSKTLRWTRSQAAPVEMLDITADGSKLVSYTSSRFDSFAKVWMRLSYGNTTSLFDLVYADHKAEQYLCFLQWRVRPVAVKLDLHSSALALMLHIKNIRSFMPNLILEDNDILYTVTNDKMLHVWATCEFNGHSYLKLWSQYDLTTALGDDFMSFLLINGAHAQNIYAFVKSQIESKKSGNALDCEASGADFLILIGSKNSLLVQISNVTCNPPNSIKYDAICIFPTSQICVPRYNLQDVVVDELSVDKFLTGMLPVACTNTISLLDSLSTISFLIHDRVKSTLRAVELKLGVHPELQLKEKFQGHGKSVKKLYASSSSHEGNIMLSLLNFPDHNYIWEPFALENSGNSSMAITKRFCLNVTRDPNGNIHEQGIENAILLNDIYPPHDSCRHHLAVVFEKGGFLSLWDCDGETMDDKEVELVTRMETSGTHDSRYSSPKAFFLKSLSDVSYVIVAIYDPSTIEAWRIDVSQTANGDDGRFFCERVWADSLPGNHSELSRIATVETFLENDITIIDQNGLLRSIAPEYNSDKKIINWKETRLIHTNIEKASLVHGASLVSKIAIVNQKGNTLTIWDSKTGVLEYEENFPEEYGPVRDLDWTFLGSIGSTANTLLAVGFSRFVLLYTQLRYDYTNKVSTFAALKKIDISDYSSHEIGDLIWLDDSYLVISSGNQFFIDDKWVQFGQGTEALSNNSISSTISQLLLGYKSDQSRYPIADLVRILNGPLPVYHPQFLIQALLMGEVELVEAVMVKLLKTLRTDADIAWNLDIQMVDLMTVKETKNIKKRSLLDAKFSAHVDIFDSFNPNVADLLSEKLISISLPLLTRHQQTTLRNLVILLNKLAPLRNSLDSNGMKFMYGFELFKSSHKQKRLTMRDINWAVHSDQKEMLFSTIENHYHRLTWNSVKEVGLAYWVDVHRLRKTMESAARNEFADERDPSGIVSILYLAIKKKQILLGLWRTIFHPEKDKVVKFLSNNFSEPRWQSAALKNAFVLLGKHRYMDAAYFFLLANKVKDCCMTLCNKVQEFDLALAVARVNSDEDAVRTVLEHYILPEALETGDRWTTSWAFWEMKLKEISIQALVMSPIGVVRKNADHFSESFLKETEKLEIRTKSKSFLRVDPMLGVLYQTLRTSKLRYLEGSKDVLPEVEFEFVVRLSSLYSRMGCDYLSLSLLRNWKFLDYSQSSQSKEKDTITKGALTEFSSVTKQQKLVPEPSTFEEPDMSAFSFGF</sequence>
<evidence type="ECO:0000313" key="2">
    <source>
        <dbReference type="EMBL" id="OBA22734.1"/>
    </source>
</evidence>
<feature type="domain" description="RAVE complex protein Rav1 C-terminal" evidence="1">
    <location>
        <begin position="654"/>
        <end position="1304"/>
    </location>
</feature>
<dbReference type="RefSeq" id="XP_018713215.1">
    <property type="nucleotide sequence ID" value="XM_018856955.1"/>
</dbReference>
<dbReference type="InterPro" id="IPR052208">
    <property type="entry name" value="DmX-like/RAVE_component"/>
</dbReference>
<dbReference type="Proteomes" id="UP000092555">
    <property type="component" value="Unassembled WGS sequence"/>
</dbReference>
<gene>
    <name evidence="2" type="ORF">METBIDRAFT_38081</name>
</gene>
<evidence type="ECO:0000259" key="1">
    <source>
        <dbReference type="Pfam" id="PF12234"/>
    </source>
</evidence>
<dbReference type="InterPro" id="IPR022033">
    <property type="entry name" value="Rav1p_C"/>
</dbReference>
<dbReference type="OrthoDB" id="342131at2759"/>
<organism evidence="2 3">
    <name type="scientific">Metschnikowia bicuspidata var. bicuspidata NRRL YB-4993</name>
    <dbReference type="NCBI Taxonomy" id="869754"/>
    <lineage>
        <taxon>Eukaryota</taxon>
        <taxon>Fungi</taxon>
        <taxon>Dikarya</taxon>
        <taxon>Ascomycota</taxon>
        <taxon>Saccharomycotina</taxon>
        <taxon>Pichiomycetes</taxon>
        <taxon>Metschnikowiaceae</taxon>
        <taxon>Metschnikowia</taxon>
    </lineage>
</organism>
<proteinExistence type="predicted"/>
<dbReference type="PANTHER" id="PTHR13950:SF9">
    <property type="entry name" value="RABCONNECTIN-3A"/>
    <property type="match status" value="1"/>
</dbReference>
<comment type="caution">
    <text evidence="2">The sequence shown here is derived from an EMBL/GenBank/DDBJ whole genome shotgun (WGS) entry which is preliminary data.</text>
</comment>
<protein>
    <recommendedName>
        <fullName evidence="1">RAVE complex protein Rav1 C-terminal domain-containing protein</fullName>
    </recommendedName>
</protein>
<dbReference type="GO" id="GO:0007035">
    <property type="term" value="P:vacuolar acidification"/>
    <property type="evidence" value="ECO:0007669"/>
    <property type="project" value="TreeGrafter"/>
</dbReference>
<reference evidence="2 3" key="1">
    <citation type="submission" date="2016-05" db="EMBL/GenBank/DDBJ databases">
        <title>Comparative genomics of biotechnologically important yeasts.</title>
        <authorList>
            <consortium name="DOE Joint Genome Institute"/>
            <person name="Riley R."/>
            <person name="Haridas S."/>
            <person name="Wolfe K.H."/>
            <person name="Lopes M.R."/>
            <person name="Hittinger C.T."/>
            <person name="Goker M."/>
            <person name="Salamov A."/>
            <person name="Wisecaver J."/>
            <person name="Long T.M."/>
            <person name="Aerts A.L."/>
            <person name="Barry K."/>
            <person name="Choi C."/>
            <person name="Clum A."/>
            <person name="Coughlan A.Y."/>
            <person name="Deshpande S."/>
            <person name="Douglass A.P."/>
            <person name="Hanson S.J."/>
            <person name="Klenk H.-P."/>
            <person name="LaButti K."/>
            <person name="Lapidus A."/>
            <person name="Lindquist E."/>
            <person name="Lipzen A."/>
            <person name="Meier-kolthoff J.P."/>
            <person name="Ohm R.A."/>
            <person name="Otillar R.P."/>
            <person name="Pangilinan J."/>
            <person name="Peng Y."/>
            <person name="Rokas A."/>
            <person name="Rosa C.A."/>
            <person name="Scheuner C."/>
            <person name="Sibirny A.A."/>
            <person name="Slot J.C."/>
            <person name="Stielow J.B."/>
            <person name="Sun H."/>
            <person name="Kurtzman C.P."/>
            <person name="Blackwell M."/>
            <person name="Grigoriev I.V."/>
            <person name="Jeffries T.W."/>
        </authorList>
    </citation>
    <scope>NUCLEOTIDE SEQUENCE [LARGE SCALE GENOMIC DNA]</scope>
    <source>
        <strain evidence="2 3">NRRL YB-4993</strain>
    </source>
</reference>
<dbReference type="GeneID" id="30029931"/>
<dbReference type="Pfam" id="PF12234">
    <property type="entry name" value="Rav1p_C"/>
    <property type="match status" value="1"/>
</dbReference>